<comment type="cofactor">
    <cofactor evidence="1">
        <name>FMN</name>
        <dbReference type="ChEBI" id="CHEBI:58210"/>
    </cofactor>
</comment>
<dbReference type="PROSITE" id="PS50902">
    <property type="entry name" value="FLAVODOXIN_LIKE"/>
    <property type="match status" value="1"/>
</dbReference>
<sequence>MPIQDPIHIIYASVSGNVELVAEEIAATLTHLGLNSKLHRAEATGIDLIQSHSYFVMLTSTWEHGAINPFFRKLRNEMYGKELSGKYSAFVGLGDKRYEPLLFCKGIDTLQQAFEKAGGKSIGEVMRINGDPHLILKTDVTQWTNKTFQEFKKLWQPHSGESQ</sequence>
<keyword evidence="6" id="KW-0249">Electron transport</keyword>
<proteinExistence type="inferred from homology"/>
<dbReference type="AlphaFoldDB" id="A0A955I6Z1"/>
<dbReference type="Pfam" id="PF00258">
    <property type="entry name" value="Flavodoxin_1"/>
    <property type="match status" value="1"/>
</dbReference>
<evidence type="ECO:0000259" key="7">
    <source>
        <dbReference type="PROSITE" id="PS50902"/>
    </source>
</evidence>
<evidence type="ECO:0000313" key="8">
    <source>
        <dbReference type="EMBL" id="MCA9379032.1"/>
    </source>
</evidence>
<dbReference type="GO" id="GO:0010181">
    <property type="term" value="F:FMN binding"/>
    <property type="evidence" value="ECO:0007669"/>
    <property type="project" value="InterPro"/>
</dbReference>
<dbReference type="InterPro" id="IPR050619">
    <property type="entry name" value="Flavodoxin"/>
</dbReference>
<dbReference type="PANTHER" id="PTHR42809:SF1">
    <property type="entry name" value="FLAVODOXIN 1"/>
    <property type="match status" value="1"/>
</dbReference>
<keyword evidence="5" id="KW-0288">FMN</keyword>
<evidence type="ECO:0000313" key="9">
    <source>
        <dbReference type="Proteomes" id="UP000760819"/>
    </source>
</evidence>
<dbReference type="InterPro" id="IPR029039">
    <property type="entry name" value="Flavoprotein-like_sf"/>
</dbReference>
<evidence type="ECO:0000256" key="1">
    <source>
        <dbReference type="ARBA" id="ARBA00001917"/>
    </source>
</evidence>
<dbReference type="Gene3D" id="3.40.50.360">
    <property type="match status" value="1"/>
</dbReference>
<comment type="similarity">
    <text evidence="2">Belongs to the flavodoxin family.</text>
</comment>
<reference evidence="8" key="1">
    <citation type="submission" date="2020-04" db="EMBL/GenBank/DDBJ databases">
        <authorList>
            <person name="Zhang T."/>
        </authorList>
    </citation>
    <scope>NUCLEOTIDE SEQUENCE</scope>
    <source>
        <strain evidence="8">HKST-UBA12</strain>
    </source>
</reference>
<accession>A0A955I6Z1</accession>
<comment type="caution">
    <text evidence="8">The sequence shown here is derived from an EMBL/GenBank/DDBJ whole genome shotgun (WGS) entry which is preliminary data.</text>
</comment>
<evidence type="ECO:0000256" key="3">
    <source>
        <dbReference type="ARBA" id="ARBA00022448"/>
    </source>
</evidence>
<dbReference type="PANTHER" id="PTHR42809">
    <property type="entry name" value="FLAVODOXIN 2"/>
    <property type="match status" value="1"/>
</dbReference>
<keyword evidence="3" id="KW-0813">Transport</keyword>
<organism evidence="8 9">
    <name type="scientific">Candidatus Dojkabacteria bacterium</name>
    <dbReference type="NCBI Taxonomy" id="2099670"/>
    <lineage>
        <taxon>Bacteria</taxon>
        <taxon>Candidatus Dojkabacteria</taxon>
    </lineage>
</organism>
<dbReference type="SUPFAM" id="SSF52218">
    <property type="entry name" value="Flavoproteins"/>
    <property type="match status" value="1"/>
</dbReference>
<evidence type="ECO:0000256" key="2">
    <source>
        <dbReference type="ARBA" id="ARBA00005267"/>
    </source>
</evidence>
<evidence type="ECO:0000256" key="5">
    <source>
        <dbReference type="ARBA" id="ARBA00022643"/>
    </source>
</evidence>
<protein>
    <submittedName>
        <fullName evidence="8">Flavodoxin family protein</fullName>
    </submittedName>
</protein>
<gene>
    <name evidence="8" type="ORF">KC640_01255</name>
</gene>
<dbReference type="EMBL" id="JAGQLI010000063">
    <property type="protein sequence ID" value="MCA9379032.1"/>
    <property type="molecule type" value="Genomic_DNA"/>
</dbReference>
<evidence type="ECO:0000256" key="4">
    <source>
        <dbReference type="ARBA" id="ARBA00022630"/>
    </source>
</evidence>
<feature type="domain" description="Flavodoxin-like" evidence="7">
    <location>
        <begin position="7"/>
        <end position="148"/>
    </location>
</feature>
<reference evidence="8" key="2">
    <citation type="journal article" date="2021" name="Microbiome">
        <title>Successional dynamics and alternative stable states in a saline activated sludge microbial community over 9 years.</title>
        <authorList>
            <person name="Wang Y."/>
            <person name="Ye J."/>
            <person name="Ju F."/>
            <person name="Liu L."/>
            <person name="Boyd J.A."/>
            <person name="Deng Y."/>
            <person name="Parks D.H."/>
            <person name="Jiang X."/>
            <person name="Yin X."/>
            <person name="Woodcroft B.J."/>
            <person name="Tyson G.W."/>
            <person name="Hugenholtz P."/>
            <person name="Polz M.F."/>
            <person name="Zhang T."/>
        </authorList>
    </citation>
    <scope>NUCLEOTIDE SEQUENCE</scope>
    <source>
        <strain evidence="8">HKST-UBA12</strain>
    </source>
</reference>
<evidence type="ECO:0000256" key="6">
    <source>
        <dbReference type="ARBA" id="ARBA00022982"/>
    </source>
</evidence>
<dbReference type="InterPro" id="IPR008254">
    <property type="entry name" value="Flavodoxin/NO_synth"/>
</dbReference>
<dbReference type="Proteomes" id="UP000760819">
    <property type="component" value="Unassembled WGS sequence"/>
</dbReference>
<keyword evidence="4" id="KW-0285">Flavoprotein</keyword>
<name>A0A955I6Z1_9BACT</name>